<dbReference type="EMBL" id="QGUI01000372">
    <property type="protein sequence ID" value="PZM96614.1"/>
    <property type="molecule type" value="Genomic_DNA"/>
</dbReference>
<dbReference type="CDD" id="cd06268">
    <property type="entry name" value="PBP1_ABC_transporter_LIVBP-like"/>
    <property type="match status" value="1"/>
</dbReference>
<organism evidence="5">
    <name type="scientific">Thermocrispum agreste</name>
    <dbReference type="NCBI Taxonomy" id="37925"/>
    <lineage>
        <taxon>Bacteria</taxon>
        <taxon>Bacillati</taxon>
        <taxon>Actinomycetota</taxon>
        <taxon>Actinomycetes</taxon>
        <taxon>Pseudonocardiales</taxon>
        <taxon>Pseudonocardiaceae</taxon>
        <taxon>Thermocrispum</taxon>
    </lineage>
</organism>
<proteinExistence type="inferred from homology"/>
<dbReference type="Gene3D" id="3.40.50.2300">
    <property type="match status" value="2"/>
</dbReference>
<protein>
    <recommendedName>
        <fullName evidence="4">Leucine-binding protein domain-containing protein</fullName>
    </recommendedName>
</protein>
<feature type="region of interest" description="Disordered" evidence="3">
    <location>
        <begin position="1"/>
        <end position="27"/>
    </location>
</feature>
<dbReference type="PANTHER" id="PTHR30483">
    <property type="entry name" value="LEUCINE-SPECIFIC-BINDING PROTEIN"/>
    <property type="match status" value="1"/>
</dbReference>
<keyword evidence="2" id="KW-0732">Signal</keyword>
<evidence type="ECO:0000259" key="4">
    <source>
        <dbReference type="Pfam" id="PF13458"/>
    </source>
</evidence>
<dbReference type="InterPro" id="IPR028081">
    <property type="entry name" value="Leu-bd"/>
</dbReference>
<evidence type="ECO:0000256" key="3">
    <source>
        <dbReference type="SAM" id="MobiDB-lite"/>
    </source>
</evidence>
<dbReference type="InterPro" id="IPR051010">
    <property type="entry name" value="BCAA_transport"/>
</dbReference>
<dbReference type="PANTHER" id="PTHR30483:SF6">
    <property type="entry name" value="PERIPLASMIC BINDING PROTEIN OF ABC TRANSPORTER FOR NATURAL AMINO ACIDS"/>
    <property type="match status" value="1"/>
</dbReference>
<sequence length="419" mass="44030">MLRLRGSGPEPRPAPTGAPHLPQSPDIDERVGRMRKKRLSLLLAPLVALGLTWPAAACGGGGSGAGGDEYVIGAALPLSGPAASFGMAYRKGIDGCVELVNESKDLPHPVTVKYVDTGAETAKGIAGFTQLATVDHATAVFSAYSSVTTALIPLAERHRVPLINGGALSPTLANKEWVWNTLPFLSTELGASLPYAKEQMPDAKKAMLVYQDDIVGKGAVDVVRKAWRGNGRTLATLPLTLSATSFSAQVDKIKAFDPDVIFMVFSGDPQAVLVRQLRSAGVTTQIIASSSFPVPAVLDLKEANGSLFTLQAMDFASQDPMTKGFLRTTGLKPGEGVIVGAANYCNGVLMWANAAKQLVTEGKEVDGPNLNEKFARQGSIDAVGGKLQLLPDHTLQAPISIYKIKDGAFTPVTTVEVTG</sequence>
<dbReference type="STRING" id="1111738.GCA_000427905_03019"/>
<feature type="domain" description="Leucine-binding protein" evidence="4">
    <location>
        <begin position="71"/>
        <end position="407"/>
    </location>
</feature>
<comment type="caution">
    <text evidence="5">The sequence shown here is derived from an EMBL/GenBank/DDBJ whole genome shotgun (WGS) entry which is preliminary data.</text>
</comment>
<evidence type="ECO:0000256" key="1">
    <source>
        <dbReference type="ARBA" id="ARBA00010062"/>
    </source>
</evidence>
<evidence type="ECO:0000256" key="2">
    <source>
        <dbReference type="ARBA" id="ARBA00022729"/>
    </source>
</evidence>
<gene>
    <name evidence="5" type="ORF">DIU77_10465</name>
</gene>
<accession>A0A2W4JBZ7</accession>
<reference evidence="5" key="1">
    <citation type="submission" date="2018-05" db="EMBL/GenBank/DDBJ databases">
        <authorList>
            <person name="Lanie J.A."/>
            <person name="Ng W.-L."/>
            <person name="Kazmierczak K.M."/>
            <person name="Andrzejewski T.M."/>
            <person name="Davidsen T.M."/>
            <person name="Wayne K.J."/>
            <person name="Tettelin H."/>
            <person name="Glass J.I."/>
            <person name="Rusch D."/>
            <person name="Podicherti R."/>
            <person name="Tsui H.-C.T."/>
            <person name="Winkler M.E."/>
        </authorList>
    </citation>
    <scope>NUCLEOTIDE SEQUENCE</scope>
    <source>
        <strain evidence="5">ZC4RG45</strain>
    </source>
</reference>
<dbReference type="SUPFAM" id="SSF53822">
    <property type="entry name" value="Periplasmic binding protein-like I"/>
    <property type="match status" value="1"/>
</dbReference>
<evidence type="ECO:0000313" key="5">
    <source>
        <dbReference type="EMBL" id="PZM96614.1"/>
    </source>
</evidence>
<dbReference type="Pfam" id="PF13458">
    <property type="entry name" value="Peripla_BP_6"/>
    <property type="match status" value="1"/>
</dbReference>
<dbReference type="AlphaFoldDB" id="A0A2W4JBZ7"/>
<name>A0A2W4JBZ7_9PSEU</name>
<comment type="similarity">
    <text evidence="1">Belongs to the leucine-binding protein family.</text>
</comment>
<dbReference type="InterPro" id="IPR028082">
    <property type="entry name" value="Peripla_BP_I"/>
</dbReference>